<evidence type="ECO:0000313" key="2">
    <source>
        <dbReference type="EMBL" id="CCI43321.1"/>
    </source>
</evidence>
<dbReference type="InParanoid" id="A0A024G8Y0"/>
<reference evidence="2 3" key="1">
    <citation type="submission" date="2012-05" db="EMBL/GenBank/DDBJ databases">
        <title>Recombination and specialization in a pathogen metapopulation.</title>
        <authorList>
            <person name="Gardiner A."/>
            <person name="Kemen E."/>
            <person name="Schultz-Larsen T."/>
            <person name="MacLean D."/>
            <person name="Van Oosterhout C."/>
            <person name="Jones J.D.G."/>
        </authorList>
    </citation>
    <scope>NUCLEOTIDE SEQUENCE [LARGE SCALE GENOMIC DNA]</scope>
    <source>
        <strain evidence="2 3">Ac Nc2</strain>
    </source>
</reference>
<dbReference type="GO" id="GO:0004843">
    <property type="term" value="F:cysteine-type deubiquitinase activity"/>
    <property type="evidence" value="ECO:0007669"/>
    <property type="project" value="InterPro"/>
</dbReference>
<dbReference type="PROSITE" id="PS00973">
    <property type="entry name" value="USP_2"/>
    <property type="match status" value="1"/>
</dbReference>
<dbReference type="InterPro" id="IPR018200">
    <property type="entry name" value="USP_CS"/>
</dbReference>
<dbReference type="InterPro" id="IPR050185">
    <property type="entry name" value="Ub_carboxyl-term_hydrolase"/>
</dbReference>
<evidence type="ECO:0000313" key="3">
    <source>
        <dbReference type="Proteomes" id="UP000053237"/>
    </source>
</evidence>
<dbReference type="PANTHER" id="PTHR21646">
    <property type="entry name" value="UBIQUITIN CARBOXYL-TERMINAL HYDROLASE"/>
    <property type="match status" value="1"/>
</dbReference>
<proteinExistence type="predicted"/>
<gene>
    <name evidence="2" type="ORF">BN9_041050</name>
</gene>
<dbReference type="STRING" id="65357.A0A024G8Y0"/>
<dbReference type="CDD" id="cd02257">
    <property type="entry name" value="Peptidase_C19"/>
    <property type="match status" value="1"/>
</dbReference>
<name>A0A024G8Y0_9STRA</name>
<dbReference type="Gene3D" id="3.90.70.10">
    <property type="entry name" value="Cysteine proteinases"/>
    <property type="match status" value="1"/>
</dbReference>
<feature type="domain" description="USP" evidence="1">
    <location>
        <begin position="118"/>
        <end position="527"/>
    </location>
</feature>
<dbReference type="InterPro" id="IPR038765">
    <property type="entry name" value="Papain-like_cys_pep_sf"/>
</dbReference>
<dbReference type="InterPro" id="IPR028889">
    <property type="entry name" value="USP"/>
</dbReference>
<dbReference type="PROSITE" id="PS50235">
    <property type="entry name" value="USP_3"/>
    <property type="match status" value="1"/>
</dbReference>
<organism evidence="2 3">
    <name type="scientific">Albugo candida</name>
    <dbReference type="NCBI Taxonomy" id="65357"/>
    <lineage>
        <taxon>Eukaryota</taxon>
        <taxon>Sar</taxon>
        <taxon>Stramenopiles</taxon>
        <taxon>Oomycota</taxon>
        <taxon>Peronosporomycetes</taxon>
        <taxon>Albuginales</taxon>
        <taxon>Albuginaceae</taxon>
        <taxon>Albugo</taxon>
    </lineage>
</organism>
<dbReference type="EMBL" id="CAIX01000047">
    <property type="protein sequence ID" value="CCI43321.1"/>
    <property type="molecule type" value="Genomic_DNA"/>
</dbReference>
<evidence type="ECO:0000259" key="1">
    <source>
        <dbReference type="PROSITE" id="PS50235"/>
    </source>
</evidence>
<protein>
    <recommendedName>
        <fullName evidence="1">USP domain-containing protein</fullName>
    </recommendedName>
</protein>
<dbReference type="GO" id="GO:0016579">
    <property type="term" value="P:protein deubiquitination"/>
    <property type="evidence" value="ECO:0007669"/>
    <property type="project" value="InterPro"/>
</dbReference>
<dbReference type="Proteomes" id="UP000053237">
    <property type="component" value="Unassembled WGS sequence"/>
</dbReference>
<comment type="caution">
    <text evidence="2">The sequence shown here is derived from an EMBL/GenBank/DDBJ whole genome shotgun (WGS) entry which is preliminary data.</text>
</comment>
<dbReference type="FunFam" id="3.90.70.10:FF:000093">
    <property type="entry name" value="Ubiquitin carboxyl-terminal hydrolase, putative"/>
    <property type="match status" value="1"/>
</dbReference>
<dbReference type="InterPro" id="IPR001394">
    <property type="entry name" value="Peptidase_C19_UCH"/>
</dbReference>
<keyword evidence="3" id="KW-1185">Reference proteome</keyword>
<dbReference type="PANTHER" id="PTHR21646:SF23">
    <property type="entry name" value="UBIQUITIN CARBOXYL-TERMINAL HYDROLASE USP2"/>
    <property type="match status" value="1"/>
</dbReference>
<dbReference type="OrthoDB" id="429671at2759"/>
<sequence length="563" mass="62933">MSAATRSSAVDKNSHILFGDFTLEETEKLLGEANRKHSEEKGVSIGEEIVSQPQISYADALKKIKSEKVSISTVQRSPWKGSIDNRSVEEKHLSFEEGLQNALANLKITAPSSEVKKRGLVNQGNTCFQNVIMQSLMACSPFLNLFVSISRQVASNEELLVSSSTFRAWKYMVAFTREFEEPSLTQLRAIRSHSDNEEKTRKAIRIRGYFMDVLSAFQKSRGDEEDALEFLEFFLDYLHSEYVTSKLRLPAICTQKIGKQATGHSGIGDESCNTESKNGWAEIGKKGRISTVRQSSFDSSVSPINWLFRGSVRSELQQAGKRQNSINIESFHCLHLNLDPQEAIQASSIPGSQYAAGFAASKREPVKLEEMILDAFSVEILDDESKNGGMKRSTCMESLPIVLTLNIKRFTYDHQLGPVKLQQFVKYPPKFEFPLHLMSNACRAEYAASMRSSDGQSTIEYGSITPPIYELCAVVTHHGKYVAGGHYTCVCRDNKDQWFHYDDDCVSLVTEAGALQENAYLLFYVRGNVDNSTRKPPALLKDGQRAISSARKSKAFNISSPLQ</sequence>
<dbReference type="Pfam" id="PF00443">
    <property type="entry name" value="UCH"/>
    <property type="match status" value="1"/>
</dbReference>
<accession>A0A024G8Y0</accession>
<dbReference type="AlphaFoldDB" id="A0A024G8Y0"/>
<dbReference type="SUPFAM" id="SSF54001">
    <property type="entry name" value="Cysteine proteinases"/>
    <property type="match status" value="1"/>
</dbReference>